<dbReference type="InterPro" id="IPR003660">
    <property type="entry name" value="HAMP_dom"/>
</dbReference>
<dbReference type="PROSITE" id="PS50113">
    <property type="entry name" value="PAC"/>
    <property type="match status" value="3"/>
</dbReference>
<feature type="domain" description="HAMP" evidence="7">
    <location>
        <begin position="372"/>
        <end position="424"/>
    </location>
</feature>
<dbReference type="SUPFAM" id="SSF58104">
    <property type="entry name" value="Methyl-accepting chemotaxis protein (MCP) signaling domain"/>
    <property type="match status" value="1"/>
</dbReference>
<evidence type="ECO:0000259" key="5">
    <source>
        <dbReference type="PROSITE" id="PS50112"/>
    </source>
</evidence>
<evidence type="ECO:0000259" key="7">
    <source>
        <dbReference type="PROSITE" id="PS50885"/>
    </source>
</evidence>
<dbReference type="PROSITE" id="PS50112">
    <property type="entry name" value="PAS"/>
    <property type="match status" value="2"/>
</dbReference>
<dbReference type="Pfam" id="PF13426">
    <property type="entry name" value="PAS_9"/>
    <property type="match status" value="1"/>
</dbReference>
<dbReference type="PROSITE" id="PS50885">
    <property type="entry name" value="HAMP"/>
    <property type="match status" value="1"/>
</dbReference>
<feature type="domain" description="PAC" evidence="6">
    <location>
        <begin position="331"/>
        <end position="383"/>
    </location>
</feature>
<gene>
    <name evidence="8" type="ORF">RPE78_01535</name>
</gene>
<dbReference type="PANTHER" id="PTHR43531">
    <property type="entry name" value="PROTEIN ICFG"/>
    <property type="match status" value="1"/>
</dbReference>
<keyword evidence="9" id="KW-1185">Reference proteome</keyword>
<comment type="similarity">
    <text evidence="2">Belongs to the methyl-accepting chemotaxis (MCP) protein family.</text>
</comment>
<dbReference type="Gene3D" id="3.30.450.20">
    <property type="entry name" value="PAS domain"/>
    <property type="match status" value="3"/>
</dbReference>
<reference evidence="8 9" key="1">
    <citation type="submission" date="2023-09" db="EMBL/GenBank/DDBJ databases">
        <title>Thioclava shenzhenensis sp. nov., a multidrug resistant bacteria-antagonizing species isolated from coastal seawater.</title>
        <authorList>
            <person name="Long M."/>
        </authorList>
    </citation>
    <scope>NUCLEOTIDE SEQUENCE [LARGE SCALE GENOMIC DNA]</scope>
    <source>
        <strain evidence="8 9">FTW29</strain>
    </source>
</reference>
<dbReference type="CDD" id="cd00130">
    <property type="entry name" value="PAS"/>
    <property type="match status" value="3"/>
</dbReference>
<dbReference type="Pfam" id="PF08448">
    <property type="entry name" value="PAS_4"/>
    <property type="match status" value="1"/>
</dbReference>
<name>A0ABZ1E0K3_9RHOB</name>
<evidence type="ECO:0000259" key="4">
    <source>
        <dbReference type="PROSITE" id="PS50111"/>
    </source>
</evidence>
<accession>A0ABZ1E0K3</accession>
<dbReference type="InterPro" id="IPR013656">
    <property type="entry name" value="PAS_4"/>
</dbReference>
<dbReference type="Pfam" id="PF08447">
    <property type="entry name" value="PAS_3"/>
    <property type="match status" value="1"/>
</dbReference>
<dbReference type="InterPro" id="IPR000700">
    <property type="entry name" value="PAS-assoc_C"/>
</dbReference>
<organism evidence="8 9">
    <name type="scientific">Thioclava litoralis</name>
    <dbReference type="NCBI Taxonomy" id="3076557"/>
    <lineage>
        <taxon>Bacteria</taxon>
        <taxon>Pseudomonadati</taxon>
        <taxon>Pseudomonadota</taxon>
        <taxon>Alphaproteobacteria</taxon>
        <taxon>Rhodobacterales</taxon>
        <taxon>Paracoccaceae</taxon>
        <taxon>Thioclava</taxon>
    </lineage>
</organism>
<dbReference type="SMART" id="SM00091">
    <property type="entry name" value="PAS"/>
    <property type="match status" value="3"/>
</dbReference>
<feature type="domain" description="PAC" evidence="6">
    <location>
        <begin position="209"/>
        <end position="261"/>
    </location>
</feature>
<dbReference type="SUPFAM" id="SSF55785">
    <property type="entry name" value="PYP-like sensor domain (PAS domain)"/>
    <property type="match status" value="3"/>
</dbReference>
<evidence type="ECO:0000313" key="9">
    <source>
        <dbReference type="Proteomes" id="UP001623290"/>
    </source>
</evidence>
<feature type="domain" description="PAC" evidence="6">
    <location>
        <begin position="86"/>
        <end position="139"/>
    </location>
</feature>
<evidence type="ECO:0000256" key="1">
    <source>
        <dbReference type="ARBA" id="ARBA00022500"/>
    </source>
</evidence>
<sequence length="688" mass="74878">MLTFKKRRAAAPSDSFPIEWAVLQSQAVICFAPDGTIRQANQIFCDLMGYTPEALIGQHHRIFMPDGQADLPEYSAFWEALRNGKAQTQVFARKTREGGCVYISASYTPFYGPEGRVSGIIETASDVTKQEMARLAMTGKLDALDKSNAVIEFTPEGEVIFANAAFCKAMGYTAPELVGLHHASFMPVGKADSPAYMQFWEELRAGKFQSGEFKRRTKSGRDIWLNASYNPVTDHRGRVLRVVKIATDITADKARTTDAEGQIAALGRSQAVIEFTPEGKVLRANDLFLEALGYRLDEITGQHHRIFVAEAERTSPAYAQFWQDLGAGKFQRAEYRRICKSGKEIWIQATYNPIFDDEGKVVKVVKFATDVTLRKNAIADFQRIAEAMNRGDLSQRLHVEVPPELEKLRDDMNNSLEQISSLISSIVESAMTLNVETLSLTQAGDKLGQRTEAQAASLEESAAAINQLAASVKSSADGARQAEKSVGGARVRAENGRQIVQDTIVAMNAIAQSSQAISRITSVIDDIAFQTNLLALNAGVEAARAGETGRGFAVVASEVRALAQRSSGAAQEIAELISTSEKQVTSGVSLVNQSGVSLQEIQDAVMLLDQAVRDIANSAAEQSIGLNEIQTAVNQLDQVTQQNAAMFEEASATTRVLQNMAEALARESSKFILDAPVAQQVPQERLAG</sequence>
<dbReference type="RefSeq" id="WP_406721041.1">
    <property type="nucleotide sequence ID" value="NZ_CP135443.1"/>
</dbReference>
<evidence type="ECO:0000313" key="8">
    <source>
        <dbReference type="EMBL" id="WRY34001.1"/>
    </source>
</evidence>
<dbReference type="InterPro" id="IPR004090">
    <property type="entry name" value="Chemotax_Me-accpt_rcpt"/>
</dbReference>
<evidence type="ECO:0000256" key="3">
    <source>
        <dbReference type="PROSITE-ProRule" id="PRU00284"/>
    </source>
</evidence>
<proteinExistence type="inferred from homology"/>
<feature type="domain" description="PAS" evidence="5">
    <location>
        <begin position="34"/>
        <end position="84"/>
    </location>
</feature>
<feature type="domain" description="Methyl-accepting transducer" evidence="4">
    <location>
        <begin position="429"/>
        <end position="658"/>
    </location>
</feature>
<dbReference type="CDD" id="cd11386">
    <property type="entry name" value="MCP_signal"/>
    <property type="match status" value="1"/>
</dbReference>
<dbReference type="InterPro" id="IPR001610">
    <property type="entry name" value="PAC"/>
</dbReference>
<dbReference type="InterPro" id="IPR000014">
    <property type="entry name" value="PAS"/>
</dbReference>
<dbReference type="PANTHER" id="PTHR43531:SF11">
    <property type="entry name" value="METHYL-ACCEPTING CHEMOTAXIS PROTEIN 3"/>
    <property type="match status" value="1"/>
</dbReference>
<feature type="domain" description="PAS" evidence="5">
    <location>
        <begin position="147"/>
        <end position="179"/>
    </location>
</feature>
<dbReference type="PRINTS" id="PR00260">
    <property type="entry name" value="CHEMTRNSDUCR"/>
</dbReference>
<dbReference type="InterPro" id="IPR051310">
    <property type="entry name" value="MCP_chemotaxis"/>
</dbReference>
<dbReference type="Pfam" id="PF00015">
    <property type="entry name" value="MCPsignal"/>
    <property type="match status" value="1"/>
</dbReference>
<dbReference type="PROSITE" id="PS50111">
    <property type="entry name" value="CHEMOTAXIS_TRANSDUC_2"/>
    <property type="match status" value="1"/>
</dbReference>
<dbReference type="Proteomes" id="UP001623290">
    <property type="component" value="Chromosome"/>
</dbReference>
<keyword evidence="1" id="KW-0145">Chemotaxis</keyword>
<dbReference type="InterPro" id="IPR035965">
    <property type="entry name" value="PAS-like_dom_sf"/>
</dbReference>
<evidence type="ECO:0000256" key="2">
    <source>
        <dbReference type="ARBA" id="ARBA00029447"/>
    </source>
</evidence>
<dbReference type="SMART" id="SM00086">
    <property type="entry name" value="PAC"/>
    <property type="match status" value="3"/>
</dbReference>
<evidence type="ECO:0000259" key="6">
    <source>
        <dbReference type="PROSITE" id="PS50113"/>
    </source>
</evidence>
<dbReference type="EMBL" id="CP135443">
    <property type="protein sequence ID" value="WRY34001.1"/>
    <property type="molecule type" value="Genomic_DNA"/>
</dbReference>
<protein>
    <submittedName>
        <fullName evidence="8">PAS domain-containing methyl-accepting chemotaxis protein</fullName>
    </submittedName>
</protein>
<dbReference type="NCBIfam" id="TIGR00229">
    <property type="entry name" value="sensory_box"/>
    <property type="match status" value="3"/>
</dbReference>
<dbReference type="Gene3D" id="1.10.287.950">
    <property type="entry name" value="Methyl-accepting chemotaxis protein"/>
    <property type="match status" value="1"/>
</dbReference>
<dbReference type="SMART" id="SM00283">
    <property type="entry name" value="MA"/>
    <property type="match status" value="1"/>
</dbReference>
<dbReference type="InterPro" id="IPR004089">
    <property type="entry name" value="MCPsignal_dom"/>
</dbReference>
<dbReference type="InterPro" id="IPR013655">
    <property type="entry name" value="PAS_fold_3"/>
</dbReference>
<keyword evidence="3" id="KW-0807">Transducer</keyword>